<proteinExistence type="predicted"/>
<organism evidence="1 2">
    <name type="scientific">Colletotrichum musicola</name>
    <dbReference type="NCBI Taxonomy" id="2175873"/>
    <lineage>
        <taxon>Eukaryota</taxon>
        <taxon>Fungi</taxon>
        <taxon>Dikarya</taxon>
        <taxon>Ascomycota</taxon>
        <taxon>Pezizomycotina</taxon>
        <taxon>Sordariomycetes</taxon>
        <taxon>Hypocreomycetidae</taxon>
        <taxon>Glomerellales</taxon>
        <taxon>Glomerellaceae</taxon>
        <taxon>Colletotrichum</taxon>
        <taxon>Colletotrichum orchidearum species complex</taxon>
    </lineage>
</organism>
<dbReference type="Proteomes" id="UP000639643">
    <property type="component" value="Unassembled WGS sequence"/>
</dbReference>
<comment type="caution">
    <text evidence="1">The sequence shown here is derived from an EMBL/GenBank/DDBJ whole genome shotgun (WGS) entry which is preliminary data.</text>
</comment>
<accession>A0A8H6NV28</accession>
<protein>
    <submittedName>
        <fullName evidence="1">Uncharacterized protein</fullName>
    </submittedName>
</protein>
<sequence length="361" mass="40027">MAHPTLLVLDIHIIHHWDLEPPHHSKLYSSALASRLSPVASRLYLAAMSTSTPTMLPKLPGYAESMLKAIPEYACPPEKLANPHVHRVSKSADKVNIAPKLEKRDASYYVKIALDAIDANKSSLEPVSDDKIARKDRVLRHMSEEDVLATPVTGTKSSRREIASAAKQTLTFTDQATGEEISLRPDSSYYRVIGDIFPFLDGGKVGEKLMTRVFAIGELKDRGSLPADEFETLSRPPPRAIPNTAQGRMFQQLMQQGGNARLKPYSTIATRLLKQSTAYALAHRTQYVFIFDWDTLILIVFDKLPTKAGIQTDELWKLGVLSSGNSATITVVRDKTIIRSSLLGHLKEAYEQTPVDRKNGA</sequence>
<evidence type="ECO:0000313" key="1">
    <source>
        <dbReference type="EMBL" id="KAF6843003.1"/>
    </source>
</evidence>
<name>A0A8H6NV28_9PEZI</name>
<gene>
    <name evidence="1" type="ORF">CMUS01_02499</name>
</gene>
<dbReference type="OrthoDB" id="2896980at2759"/>
<dbReference type="EMBL" id="WIGM01000053">
    <property type="protein sequence ID" value="KAF6843003.1"/>
    <property type="molecule type" value="Genomic_DNA"/>
</dbReference>
<dbReference type="AlphaFoldDB" id="A0A8H6NV28"/>
<keyword evidence="2" id="KW-1185">Reference proteome</keyword>
<evidence type="ECO:0000313" key="2">
    <source>
        <dbReference type="Proteomes" id="UP000639643"/>
    </source>
</evidence>
<reference evidence="1" key="1">
    <citation type="journal article" date="2020" name="Phytopathology">
        <title>Genome Sequence Resources of Colletotrichum truncatum, C. plurivorum, C. musicola, and C. sojae: Four Species Pathogenic to Soybean (Glycine max).</title>
        <authorList>
            <person name="Rogerio F."/>
            <person name="Boufleur T.R."/>
            <person name="Ciampi-Guillardi M."/>
            <person name="Sukno S.A."/>
            <person name="Thon M.R."/>
            <person name="Massola Junior N.S."/>
            <person name="Baroncelli R."/>
        </authorList>
    </citation>
    <scope>NUCLEOTIDE SEQUENCE</scope>
    <source>
        <strain evidence="1">LFN0074</strain>
    </source>
</reference>